<keyword evidence="1" id="KW-0732">Signal</keyword>
<evidence type="ECO:0000313" key="2">
    <source>
        <dbReference type="EMBL" id="CAA9269723.1"/>
    </source>
</evidence>
<dbReference type="InterPro" id="IPR008969">
    <property type="entry name" value="CarboxyPept-like_regulatory"/>
</dbReference>
<dbReference type="Gene3D" id="2.60.40.1120">
    <property type="entry name" value="Carboxypeptidase-like, regulatory domain"/>
    <property type="match status" value="1"/>
</dbReference>
<gene>
    <name evidence="2" type="ORF">AVDCRST_MAG63-2869</name>
</gene>
<protein>
    <recommendedName>
        <fullName evidence="3">Carboxypeptidase regulatory-like domain-containing protein</fullName>
    </recommendedName>
</protein>
<evidence type="ECO:0000256" key="1">
    <source>
        <dbReference type="SAM" id="SignalP"/>
    </source>
</evidence>
<proteinExistence type="predicted"/>
<organism evidence="2">
    <name type="scientific">uncultured Armatimonadetes bacterium</name>
    <dbReference type="NCBI Taxonomy" id="157466"/>
    <lineage>
        <taxon>Bacteria</taxon>
        <taxon>Bacillati</taxon>
        <taxon>Armatimonadota</taxon>
        <taxon>environmental samples</taxon>
    </lineage>
</organism>
<evidence type="ECO:0008006" key="3">
    <source>
        <dbReference type="Google" id="ProtNLM"/>
    </source>
</evidence>
<feature type="chain" id="PRO_5026722114" description="Carboxypeptidase regulatory-like domain-containing protein" evidence="1">
    <location>
        <begin position="23"/>
        <end position="167"/>
    </location>
</feature>
<dbReference type="PROSITE" id="PS51257">
    <property type="entry name" value="PROKAR_LIPOPROTEIN"/>
    <property type="match status" value="1"/>
</dbReference>
<accession>A0A6J4J6H1</accession>
<dbReference type="SUPFAM" id="SSF49464">
    <property type="entry name" value="Carboxypeptidase regulatory domain-like"/>
    <property type="match status" value="1"/>
</dbReference>
<feature type="signal peptide" evidence="1">
    <location>
        <begin position="1"/>
        <end position="22"/>
    </location>
</feature>
<name>A0A6J4J6H1_9BACT</name>
<sequence length="167" mass="17135">MIFGKRSLRRSFATLPRWSVVAAAFALLLAGCGGGGGDDDGGNGGGGGTATITGRVTDATSGGPVANAQIRYGSIQTATNAQGEFSFSVPAGEGQALRITGPDVTGDGRGDYYDYGQYRGFAVRISSEGLNVQAVNNNQPLVADQVLDIRNIVLYNINDGPPPPPSI</sequence>
<reference evidence="2" key="1">
    <citation type="submission" date="2020-02" db="EMBL/GenBank/DDBJ databases">
        <authorList>
            <person name="Meier V. D."/>
        </authorList>
    </citation>
    <scope>NUCLEOTIDE SEQUENCE</scope>
    <source>
        <strain evidence="2">AVDCRST_MAG63</strain>
    </source>
</reference>
<dbReference type="AlphaFoldDB" id="A0A6J4J6H1"/>
<dbReference type="EMBL" id="CADCTO010000376">
    <property type="protein sequence ID" value="CAA9269723.1"/>
    <property type="molecule type" value="Genomic_DNA"/>
</dbReference>